<dbReference type="AlphaFoldDB" id="A0A4Z1GC45"/>
<feature type="region of interest" description="Disordered" evidence="1">
    <location>
        <begin position="471"/>
        <end position="499"/>
    </location>
</feature>
<proteinExistence type="predicted"/>
<reference evidence="2 3" key="1">
    <citation type="submission" date="2017-12" db="EMBL/GenBank/DDBJ databases">
        <title>Comparative genomics of Botrytis spp.</title>
        <authorList>
            <person name="Valero-Jimenez C.A."/>
            <person name="Tapia P."/>
            <person name="Veloso J."/>
            <person name="Silva-Moreno E."/>
            <person name="Staats M."/>
            <person name="Valdes J.H."/>
            <person name="Van Kan J.A.L."/>
        </authorList>
    </citation>
    <scope>NUCLEOTIDE SEQUENCE [LARGE SCALE GENOMIC DNA]</scope>
    <source>
        <strain evidence="2 3">Bh0001</strain>
    </source>
</reference>
<feature type="compositionally biased region" description="Basic and acidic residues" evidence="1">
    <location>
        <begin position="486"/>
        <end position="495"/>
    </location>
</feature>
<sequence length="528" mass="57818">MARSCQFLSRHYHPLPKHSNRAYQRGPLLPAWFTAGAMGQSIHDSSLCERAKRCINNISDCSSSQHDRKRVCLSYANQGPPVNESTSPTVRRQYEYALAEAVSNPSPSDGYFPAQSAPSRSVATYHNPMNYTFVPIPDDARQNAANQAVPGRSRIYTFVPIPIIPDEDIASPAASDVSSQTALEQAISESRQAMNQADADKALVNEFATVLAIASQIPVHQAAAIQRPVRFTVNQSMAPSPGILFLHMTTMRQGRELIRRWEVSDYAHIRINEISFTLGDDSDNQPIAANQNATFLTDQAAADQALMNQAMTGLAAAIHHLTGTANQVTAGFLVMLYSRMYEVGGSRRETVSRWIQSGNARLPVNVEVPGSAVTSVENPNGAQTTAQPTIAFRAREAIEAEFQRRIQLERQSISLFQQEHGNDASLRHSREEPGAVEQLRDEDQDSDAATLFPDNPFLRGFTAEEIYAQIPINQGSRRGMDGGSSGDDRRMEMSNRGRRNAIQLGSGALSLGSNVTVTYSGPSDVDDL</sequence>
<evidence type="ECO:0000256" key="1">
    <source>
        <dbReference type="SAM" id="MobiDB-lite"/>
    </source>
</evidence>
<name>A0A4Z1GC45_9HELO</name>
<comment type="caution">
    <text evidence="2">The sequence shown here is derived from an EMBL/GenBank/DDBJ whole genome shotgun (WGS) entry which is preliminary data.</text>
</comment>
<feature type="region of interest" description="Disordered" evidence="1">
    <location>
        <begin position="419"/>
        <end position="448"/>
    </location>
</feature>
<keyword evidence="3" id="KW-1185">Reference proteome</keyword>
<evidence type="ECO:0000313" key="3">
    <source>
        <dbReference type="Proteomes" id="UP000297814"/>
    </source>
</evidence>
<evidence type="ECO:0000313" key="2">
    <source>
        <dbReference type="EMBL" id="TGO32649.1"/>
    </source>
</evidence>
<dbReference type="EMBL" id="PQXK01000299">
    <property type="protein sequence ID" value="TGO32649.1"/>
    <property type="molecule type" value="Genomic_DNA"/>
</dbReference>
<gene>
    <name evidence="2" type="ORF">BHYA_0299g00110</name>
</gene>
<accession>A0A4Z1GC45</accession>
<protein>
    <submittedName>
        <fullName evidence="2">Uncharacterized protein</fullName>
    </submittedName>
</protein>
<organism evidence="2 3">
    <name type="scientific">Botrytis hyacinthi</name>
    <dbReference type="NCBI Taxonomy" id="278943"/>
    <lineage>
        <taxon>Eukaryota</taxon>
        <taxon>Fungi</taxon>
        <taxon>Dikarya</taxon>
        <taxon>Ascomycota</taxon>
        <taxon>Pezizomycotina</taxon>
        <taxon>Leotiomycetes</taxon>
        <taxon>Helotiales</taxon>
        <taxon>Sclerotiniaceae</taxon>
        <taxon>Botrytis</taxon>
    </lineage>
</organism>
<feature type="compositionally biased region" description="Basic and acidic residues" evidence="1">
    <location>
        <begin position="420"/>
        <end position="441"/>
    </location>
</feature>
<dbReference type="Proteomes" id="UP000297814">
    <property type="component" value="Unassembled WGS sequence"/>
</dbReference>